<dbReference type="Gene3D" id="3.30.1360.120">
    <property type="entry name" value="Probable tRNA modification gtpase trme, domain 1"/>
    <property type="match status" value="1"/>
</dbReference>
<dbReference type="InterPro" id="IPR027266">
    <property type="entry name" value="TrmE/GcvT-like"/>
</dbReference>
<proteinExistence type="inferred from homology"/>
<comment type="cofactor">
    <cofactor evidence="10">
        <name>K(+)</name>
        <dbReference type="ChEBI" id="CHEBI:29103"/>
    </cofactor>
    <text evidence="10">Binds 1 potassium ion per subunit.</text>
</comment>
<dbReference type="InterPro" id="IPR018948">
    <property type="entry name" value="GTP-bd_TrmE_N"/>
</dbReference>
<dbReference type="Pfam" id="PF01926">
    <property type="entry name" value="MMR_HSR1"/>
    <property type="match status" value="1"/>
</dbReference>
<evidence type="ECO:0000259" key="12">
    <source>
        <dbReference type="PROSITE" id="PS51709"/>
    </source>
</evidence>
<dbReference type="EC" id="3.6.-.-" evidence="10"/>
<comment type="subunit">
    <text evidence="10">Homodimer. Heterotetramer of two MnmE and two MnmG subunits.</text>
</comment>
<feature type="binding site" evidence="10">
    <location>
        <position position="22"/>
    </location>
    <ligand>
        <name>(6S)-5-formyl-5,6,7,8-tetrahydrofolate</name>
        <dbReference type="ChEBI" id="CHEBI:57457"/>
    </ligand>
</feature>
<evidence type="ECO:0000256" key="9">
    <source>
        <dbReference type="ARBA" id="ARBA00023134"/>
    </source>
</evidence>
<evidence type="ECO:0000313" key="14">
    <source>
        <dbReference type="Proteomes" id="UP000317512"/>
    </source>
</evidence>
<feature type="binding site" evidence="10">
    <location>
        <position position="128"/>
    </location>
    <ligand>
        <name>(6S)-5-formyl-5,6,7,8-tetrahydrofolate</name>
        <dbReference type="ChEBI" id="CHEBI:57457"/>
    </ligand>
</feature>
<evidence type="ECO:0000313" key="13">
    <source>
        <dbReference type="EMBL" id="QDY88603.1"/>
    </source>
</evidence>
<dbReference type="Proteomes" id="UP000317512">
    <property type="component" value="Chromosome"/>
</dbReference>
<protein>
    <recommendedName>
        <fullName evidence="10">tRNA modification GTPase MnmE</fullName>
        <ecNumber evidence="10">3.6.-.-</ecNumber>
    </recommendedName>
</protein>
<dbReference type="GO" id="GO:0046872">
    <property type="term" value="F:metal ion binding"/>
    <property type="evidence" value="ECO:0007669"/>
    <property type="project" value="UniProtKB-KW"/>
</dbReference>
<dbReference type="GO" id="GO:0002098">
    <property type="term" value="P:tRNA wobble uridine modification"/>
    <property type="evidence" value="ECO:0007669"/>
    <property type="project" value="TreeGrafter"/>
</dbReference>
<evidence type="ECO:0000256" key="8">
    <source>
        <dbReference type="ARBA" id="ARBA00022958"/>
    </source>
</evidence>
<keyword evidence="6 10" id="KW-0378">Hydrolase</keyword>
<dbReference type="Pfam" id="PF12631">
    <property type="entry name" value="MnmE_helical"/>
    <property type="match status" value="1"/>
</dbReference>
<feature type="binding site" evidence="10">
    <location>
        <position position="259"/>
    </location>
    <ligand>
        <name>K(+)</name>
        <dbReference type="ChEBI" id="CHEBI:29103"/>
    </ligand>
</feature>
<dbReference type="PANTHER" id="PTHR42714">
    <property type="entry name" value="TRNA MODIFICATION GTPASE GTPBP3"/>
    <property type="match status" value="1"/>
</dbReference>
<dbReference type="GO" id="GO:0030488">
    <property type="term" value="P:tRNA methylation"/>
    <property type="evidence" value="ECO:0007669"/>
    <property type="project" value="TreeGrafter"/>
</dbReference>
<keyword evidence="4 10" id="KW-0479">Metal-binding</keyword>
<dbReference type="CDD" id="cd04164">
    <property type="entry name" value="trmE"/>
    <property type="match status" value="1"/>
</dbReference>
<dbReference type="SUPFAM" id="SSF52540">
    <property type="entry name" value="P-loop containing nucleoside triphosphate hydrolases"/>
    <property type="match status" value="1"/>
</dbReference>
<dbReference type="RefSeq" id="WP_146309056.1">
    <property type="nucleotide sequence ID" value="NZ_CP041663.1"/>
</dbReference>
<dbReference type="SUPFAM" id="SSF103025">
    <property type="entry name" value="Folate-binding domain"/>
    <property type="match status" value="1"/>
</dbReference>
<gene>
    <name evidence="10 13" type="primary">mnmE</name>
    <name evidence="10" type="synonym">trmE</name>
    <name evidence="13" type="ORF">FOY43_02985</name>
</gene>
<dbReference type="Pfam" id="PF10396">
    <property type="entry name" value="TrmE_N"/>
    <property type="match status" value="1"/>
</dbReference>
<dbReference type="InterPro" id="IPR006073">
    <property type="entry name" value="GTP-bd"/>
</dbReference>
<dbReference type="AlphaFoldDB" id="A0A5B8JHN2"/>
<dbReference type="InterPro" id="IPR027368">
    <property type="entry name" value="MnmE_dom2"/>
</dbReference>
<evidence type="ECO:0000256" key="1">
    <source>
        <dbReference type="ARBA" id="ARBA00011043"/>
    </source>
</evidence>
<comment type="function">
    <text evidence="10">Exhibits a very high intrinsic GTPase hydrolysis rate. Involved in the addition of a carboxymethylaminomethyl (cmnm) group at the wobble position (U34) of certain tRNAs, forming tRNA-cmnm(5)s(2)U34.</text>
</comment>
<dbReference type="NCBIfam" id="TIGR00450">
    <property type="entry name" value="mnmE_trmE_thdF"/>
    <property type="match status" value="1"/>
</dbReference>
<feature type="binding site" evidence="10">
    <location>
        <position position="260"/>
    </location>
    <ligand>
        <name>Mg(2+)</name>
        <dbReference type="ChEBI" id="CHEBI:18420"/>
    </ligand>
</feature>
<dbReference type="GO" id="GO:0005525">
    <property type="term" value="F:GTP binding"/>
    <property type="evidence" value="ECO:0007669"/>
    <property type="project" value="UniProtKB-UniRule"/>
</dbReference>
<evidence type="ECO:0000256" key="10">
    <source>
        <dbReference type="HAMAP-Rule" id="MF_00379"/>
    </source>
</evidence>
<comment type="subcellular location">
    <subcellularLocation>
        <location evidence="10">Cytoplasm</location>
    </subcellularLocation>
</comment>
<comment type="caution">
    <text evidence="10">Lacks conserved residue(s) required for the propagation of feature annotation.</text>
</comment>
<dbReference type="GO" id="GO:0003924">
    <property type="term" value="F:GTPase activity"/>
    <property type="evidence" value="ECO:0007669"/>
    <property type="project" value="UniProtKB-UniRule"/>
</dbReference>
<dbReference type="NCBIfam" id="TIGR00231">
    <property type="entry name" value="small_GTP"/>
    <property type="match status" value="1"/>
</dbReference>
<dbReference type="HAMAP" id="MF_00379">
    <property type="entry name" value="GTPase_MnmE"/>
    <property type="match status" value="1"/>
</dbReference>
<evidence type="ECO:0000256" key="11">
    <source>
        <dbReference type="RuleBase" id="RU003313"/>
    </source>
</evidence>
<evidence type="ECO:0000256" key="4">
    <source>
        <dbReference type="ARBA" id="ARBA00022723"/>
    </source>
</evidence>
<feature type="binding site" evidence="10">
    <location>
        <position position="239"/>
    </location>
    <ligand>
        <name>Mg(2+)</name>
        <dbReference type="ChEBI" id="CHEBI:18420"/>
    </ligand>
</feature>
<feature type="binding site" evidence="10">
    <location>
        <position position="89"/>
    </location>
    <ligand>
        <name>(6S)-5-formyl-5,6,7,8-tetrahydrofolate</name>
        <dbReference type="ChEBI" id="CHEBI:57457"/>
    </ligand>
</feature>
<name>A0A5B8JHN2_9MOLU</name>
<comment type="similarity">
    <text evidence="1 10 11">Belongs to the TRAFAC class TrmE-Era-EngA-EngB-Septin-like GTPase superfamily. TrmE GTPase family.</text>
</comment>
<dbReference type="GO" id="GO:0005829">
    <property type="term" value="C:cytosol"/>
    <property type="evidence" value="ECO:0007669"/>
    <property type="project" value="TreeGrafter"/>
</dbReference>
<feature type="domain" description="TrmE-type G" evidence="12">
    <location>
        <begin position="225"/>
        <end position="385"/>
    </location>
</feature>
<dbReference type="InterPro" id="IPR005225">
    <property type="entry name" value="Small_GTP-bd"/>
</dbReference>
<accession>A0A5B8JHN2</accession>
<organism evidence="13 14">
    <name type="scientific">Mycoplasma anserisalpingitidis</name>
    <dbReference type="NCBI Taxonomy" id="519450"/>
    <lineage>
        <taxon>Bacteria</taxon>
        <taxon>Bacillati</taxon>
        <taxon>Mycoplasmatota</taxon>
        <taxon>Mollicutes</taxon>
        <taxon>Mycoplasmataceae</taxon>
        <taxon>Mycoplasma</taxon>
    </lineage>
</organism>
<evidence type="ECO:0000256" key="6">
    <source>
        <dbReference type="ARBA" id="ARBA00022801"/>
    </source>
</evidence>
<dbReference type="InterPro" id="IPR025867">
    <property type="entry name" value="MnmE_helical"/>
</dbReference>
<dbReference type="Gene3D" id="1.20.120.430">
    <property type="entry name" value="tRNA modification GTPase MnmE domain 2"/>
    <property type="match status" value="1"/>
</dbReference>
<evidence type="ECO:0000256" key="2">
    <source>
        <dbReference type="ARBA" id="ARBA00022490"/>
    </source>
</evidence>
<dbReference type="PRINTS" id="PR00326">
    <property type="entry name" value="GTP1OBG"/>
</dbReference>
<keyword evidence="3 10" id="KW-0819">tRNA processing</keyword>
<feature type="binding site" evidence="10">
    <location>
        <position position="462"/>
    </location>
    <ligand>
        <name>(6S)-5-formyl-5,6,7,8-tetrahydrofolate</name>
        <dbReference type="ChEBI" id="CHEBI:57457"/>
    </ligand>
</feature>
<keyword evidence="2 10" id="KW-0963">Cytoplasm</keyword>
<sequence length="462" mass="51973">MFDTIAAISSGNKVNQPISIIRISGPETINIMNKIFKGRIGRDHEITYGHILDKFNNIVDEVLVMWFIGKQDSKNNIVFNNYVGDTLVEINCHGGILVTNLILEIILSYGARLALPGEFTRRAFLNGKIDLVKAEAVHDLIMAKTKKQASAAIKKFDGNTSKLINNLIKDIEYLIGLCEVNIDYPEYDDLEKVDDEIMKDKLGELIKKLKEIVVISQNSRLIFDGVKVAILGKPNVGKSSLLNALLNEEKAIVTDIAGTTRDIIEENIQLDGILFKLIDTAGLRETDEKIESIGIKKSLEQIERADLLIHVMDPKQKNDNFDLMIKEKANELNKIYIPVANKKDISTKEETEKIFSDLKIDKLTYISALNEDIEDLKNEMINLFKDIDIENDIMLTNTRQLSLVQSAFNSLGDALNSLNYNMTFDVIIVDITKAWESLKEITGVADKEDLLDAMFSNFCLGK</sequence>
<dbReference type="InterPro" id="IPR004520">
    <property type="entry name" value="GTPase_MnmE"/>
</dbReference>
<dbReference type="SUPFAM" id="SSF116878">
    <property type="entry name" value="TrmE connector domain"/>
    <property type="match status" value="1"/>
</dbReference>
<feature type="binding site" evidence="10">
    <location>
        <position position="254"/>
    </location>
    <ligand>
        <name>K(+)</name>
        <dbReference type="ChEBI" id="CHEBI:29103"/>
    </ligand>
</feature>
<dbReference type="PANTHER" id="PTHR42714:SF2">
    <property type="entry name" value="TRNA MODIFICATION GTPASE GTPBP3, MITOCHONDRIAL"/>
    <property type="match status" value="1"/>
</dbReference>
<feature type="binding site" evidence="10">
    <location>
        <begin position="235"/>
        <end position="240"/>
    </location>
    <ligand>
        <name>GTP</name>
        <dbReference type="ChEBI" id="CHEBI:37565"/>
    </ligand>
</feature>
<keyword evidence="7 10" id="KW-0460">Magnesium</keyword>
<dbReference type="CDD" id="cd14858">
    <property type="entry name" value="TrmE_N"/>
    <property type="match status" value="1"/>
</dbReference>
<dbReference type="InterPro" id="IPR031168">
    <property type="entry name" value="G_TrmE"/>
</dbReference>
<keyword evidence="8 10" id="KW-0630">Potassium</keyword>
<feature type="binding site" evidence="10">
    <location>
        <begin position="279"/>
        <end position="282"/>
    </location>
    <ligand>
        <name>GTP</name>
        <dbReference type="ChEBI" id="CHEBI:37565"/>
    </ligand>
</feature>
<dbReference type="PROSITE" id="PS51709">
    <property type="entry name" value="G_TRME"/>
    <property type="match status" value="1"/>
</dbReference>
<feature type="binding site" evidence="10">
    <location>
        <begin position="254"/>
        <end position="260"/>
    </location>
    <ligand>
        <name>GTP</name>
        <dbReference type="ChEBI" id="CHEBI:37565"/>
    </ligand>
</feature>
<dbReference type="InterPro" id="IPR027417">
    <property type="entry name" value="P-loop_NTPase"/>
</dbReference>
<feature type="binding site" evidence="10">
    <location>
        <position position="256"/>
    </location>
    <ligand>
        <name>K(+)</name>
        <dbReference type="ChEBI" id="CHEBI:29103"/>
    </ligand>
</feature>
<dbReference type="OrthoDB" id="9805918at2"/>
<evidence type="ECO:0000256" key="3">
    <source>
        <dbReference type="ARBA" id="ARBA00022694"/>
    </source>
</evidence>
<keyword evidence="5 10" id="KW-0547">Nucleotide-binding</keyword>
<evidence type="ECO:0000256" key="7">
    <source>
        <dbReference type="ARBA" id="ARBA00022842"/>
    </source>
</evidence>
<dbReference type="EMBL" id="CP041663">
    <property type="protein sequence ID" value="QDY88603.1"/>
    <property type="molecule type" value="Genomic_DNA"/>
</dbReference>
<evidence type="ECO:0000256" key="5">
    <source>
        <dbReference type="ARBA" id="ARBA00022741"/>
    </source>
</evidence>
<feature type="binding site" evidence="10">
    <location>
        <position position="235"/>
    </location>
    <ligand>
        <name>K(+)</name>
        <dbReference type="ChEBI" id="CHEBI:29103"/>
    </ligand>
</feature>
<keyword evidence="9 10" id="KW-0342">GTP-binding</keyword>
<reference evidence="14" key="1">
    <citation type="submission" date="2019-07" db="EMBL/GenBank/DDBJ databases">
        <title>Complete genome sequences of three Mycoplasma sp. 1220 strains.</title>
        <authorList>
            <person name="Grozner D."/>
            <person name="Forro B."/>
            <person name="Kovacs A.B."/>
            <person name="Marton S."/>
            <person name="Banyai K."/>
            <person name="Kreizinger Z."/>
            <person name="Sulyok K.M."/>
            <person name="Gyuranecz M."/>
        </authorList>
    </citation>
    <scope>NUCLEOTIDE SEQUENCE [LARGE SCALE GENOMIC DNA]</scope>
    <source>
        <strain evidence="14">MYCAV93</strain>
    </source>
</reference>
<dbReference type="FunFam" id="3.40.50.300:FF:001376">
    <property type="entry name" value="tRNA modification GTPase MnmE"/>
    <property type="match status" value="1"/>
</dbReference>
<dbReference type="Gene3D" id="3.40.50.300">
    <property type="entry name" value="P-loop containing nucleotide triphosphate hydrolases"/>
    <property type="match status" value="1"/>
</dbReference>